<dbReference type="Proteomes" id="UP001597326">
    <property type="component" value="Unassembled WGS sequence"/>
</dbReference>
<dbReference type="InterPro" id="IPR017926">
    <property type="entry name" value="GATASE"/>
</dbReference>
<dbReference type="InterPro" id="IPR029062">
    <property type="entry name" value="Class_I_gatase-like"/>
</dbReference>
<proteinExistence type="predicted"/>
<keyword evidence="2" id="KW-0315">Glutamine amidotransferase</keyword>
<dbReference type="PANTHER" id="PTHR42695">
    <property type="entry name" value="GLUTAMINE AMIDOTRANSFERASE YLR126C-RELATED"/>
    <property type="match status" value="1"/>
</dbReference>
<dbReference type="CDD" id="cd01741">
    <property type="entry name" value="GATase1_1"/>
    <property type="match status" value="1"/>
</dbReference>
<keyword evidence="3" id="KW-1185">Reference proteome</keyword>
<accession>A0ABW4RRQ6</accession>
<reference evidence="3" key="1">
    <citation type="journal article" date="2019" name="Int. J. Syst. Evol. Microbiol.">
        <title>The Global Catalogue of Microorganisms (GCM) 10K type strain sequencing project: providing services to taxonomists for standard genome sequencing and annotation.</title>
        <authorList>
            <consortium name="The Broad Institute Genomics Platform"/>
            <consortium name="The Broad Institute Genome Sequencing Center for Infectious Disease"/>
            <person name="Wu L."/>
            <person name="Ma J."/>
        </authorList>
    </citation>
    <scope>NUCLEOTIDE SEQUENCE [LARGE SCALE GENOMIC DNA]</scope>
    <source>
        <strain evidence="3">CAIM 431</strain>
    </source>
</reference>
<dbReference type="EMBL" id="JBHUFZ010000005">
    <property type="protein sequence ID" value="MFD1888906.1"/>
    <property type="molecule type" value="Genomic_DNA"/>
</dbReference>
<feature type="domain" description="Glutamine amidotransferase" evidence="1">
    <location>
        <begin position="27"/>
        <end position="185"/>
    </location>
</feature>
<dbReference type="SUPFAM" id="SSF52317">
    <property type="entry name" value="Class I glutamine amidotransferase-like"/>
    <property type="match status" value="1"/>
</dbReference>
<gene>
    <name evidence="2" type="ORF">ACFSCS_01735</name>
</gene>
<dbReference type="Pfam" id="PF00117">
    <property type="entry name" value="GATase"/>
    <property type="match status" value="1"/>
</dbReference>
<evidence type="ECO:0000313" key="3">
    <source>
        <dbReference type="Proteomes" id="UP001597326"/>
    </source>
</evidence>
<dbReference type="PROSITE" id="PS51273">
    <property type="entry name" value="GATASE_TYPE_1"/>
    <property type="match status" value="1"/>
</dbReference>
<name>A0ABW4RRQ6_9ACTN</name>
<dbReference type="Gene3D" id="3.40.50.880">
    <property type="match status" value="1"/>
</dbReference>
<evidence type="ECO:0000259" key="1">
    <source>
        <dbReference type="Pfam" id="PF00117"/>
    </source>
</evidence>
<dbReference type="InterPro" id="IPR044992">
    <property type="entry name" value="ChyE-like"/>
</dbReference>
<dbReference type="RefSeq" id="WP_343875099.1">
    <property type="nucleotide sequence ID" value="NZ_BAAAIX010000028.1"/>
</dbReference>
<dbReference type="PANTHER" id="PTHR42695:SF5">
    <property type="entry name" value="GLUTAMINE AMIDOTRANSFERASE YLR126C-RELATED"/>
    <property type="match status" value="1"/>
</dbReference>
<evidence type="ECO:0000313" key="2">
    <source>
        <dbReference type="EMBL" id="MFD1888906.1"/>
    </source>
</evidence>
<comment type="caution">
    <text evidence="2">The sequence shown here is derived from an EMBL/GenBank/DDBJ whole genome shotgun (WGS) entry which is preliminary data.</text>
</comment>
<protein>
    <submittedName>
        <fullName evidence="2">Type 1 glutamine amidotransferase</fullName>
    </submittedName>
</protein>
<sequence>MAKKPRITVLQPDPVVPLERFDAWLRTGVRITLIDLATKDVPNLETIGDGLVVLGGTMSVEHDARWVQQVKDLMADAQAIDMPVLGICLGHQLLAEALGGEVSVADERGPEEGPVVLDWLPGASEDPVLGEAARSGAPMPMSHHDAVVRLPEGAVELARSTSHPNQAFRLGSAVGVQFHPEASPELMQFWWAREHGKKSTAMLDRMREADHLVEPAARSIAEGFAREVVENA</sequence>
<organism evidence="2 3">
    <name type="scientific">Luteococcus peritonei</name>
    <dbReference type="NCBI Taxonomy" id="88874"/>
    <lineage>
        <taxon>Bacteria</taxon>
        <taxon>Bacillati</taxon>
        <taxon>Actinomycetota</taxon>
        <taxon>Actinomycetes</taxon>
        <taxon>Propionibacteriales</taxon>
        <taxon>Propionibacteriaceae</taxon>
        <taxon>Luteococcus</taxon>
    </lineage>
</organism>